<dbReference type="Pfam" id="PF01613">
    <property type="entry name" value="Flavin_Reduct"/>
    <property type="match status" value="1"/>
</dbReference>
<dbReference type="AlphaFoldDB" id="A0A0F5JVU7"/>
<dbReference type="InterPro" id="IPR050268">
    <property type="entry name" value="NADH-dep_flavin_reductase"/>
</dbReference>
<proteinExistence type="predicted"/>
<evidence type="ECO:0000313" key="3">
    <source>
        <dbReference type="EMBL" id="KKB61407.1"/>
    </source>
</evidence>
<comment type="caution">
    <text evidence="3">The sequence shown here is derived from an EMBL/GenBank/DDBJ whole genome shotgun (WGS) entry which is preliminary data.</text>
</comment>
<organism evidence="3 4">
    <name type="scientific">Robbsia andropogonis</name>
    <dbReference type="NCBI Taxonomy" id="28092"/>
    <lineage>
        <taxon>Bacteria</taxon>
        <taxon>Pseudomonadati</taxon>
        <taxon>Pseudomonadota</taxon>
        <taxon>Betaproteobacteria</taxon>
        <taxon>Burkholderiales</taxon>
        <taxon>Burkholderiaceae</taxon>
        <taxon>Robbsia</taxon>
    </lineage>
</organism>
<keyword evidence="4" id="KW-1185">Reference proteome</keyword>
<sequence length="168" mass="17825">MESADLVKDFRDAMSRFPGAVTAITTLDGDAPVGLIATAVCSLSAEPPSLIACVNRSSSTHDIILRSGFFAVNVLSGELSNVLEQFSTRRGAERFDGLTWTAGVTGAPLLAGAHLAFDCEVANVHDGFSHSIIVGTVRAIEQHASLEAHALLWQGRSLHRAIEIEKAE</sequence>
<dbReference type="Gene3D" id="2.30.110.10">
    <property type="entry name" value="Electron Transport, Fmn-binding Protein, Chain A"/>
    <property type="match status" value="1"/>
</dbReference>
<protein>
    <recommendedName>
        <fullName evidence="2">Flavin reductase like domain-containing protein</fullName>
    </recommendedName>
</protein>
<dbReference type="OrthoDB" id="8525727at2"/>
<dbReference type="SMART" id="SM00903">
    <property type="entry name" value="Flavin_Reduct"/>
    <property type="match status" value="1"/>
</dbReference>
<dbReference type="RefSeq" id="WP_024903642.1">
    <property type="nucleotide sequence ID" value="NZ_CADFGU010000015.1"/>
</dbReference>
<dbReference type="InterPro" id="IPR012349">
    <property type="entry name" value="Split_barrel_FMN-bd"/>
</dbReference>
<accession>A0A0F5JVU7</accession>
<dbReference type="InterPro" id="IPR002563">
    <property type="entry name" value="Flavin_Rdtase-like_dom"/>
</dbReference>
<feature type="domain" description="Flavin reductase like" evidence="2">
    <location>
        <begin position="14"/>
        <end position="160"/>
    </location>
</feature>
<dbReference type="PANTHER" id="PTHR30466:SF1">
    <property type="entry name" value="FMN REDUCTASE (NADH) RUTF"/>
    <property type="match status" value="1"/>
</dbReference>
<dbReference type="EMBL" id="LAQU01000044">
    <property type="protein sequence ID" value="KKB61407.1"/>
    <property type="molecule type" value="Genomic_DNA"/>
</dbReference>
<dbReference type="GO" id="GO:0042602">
    <property type="term" value="F:riboflavin reductase (NADPH) activity"/>
    <property type="evidence" value="ECO:0007669"/>
    <property type="project" value="TreeGrafter"/>
</dbReference>
<dbReference type="Proteomes" id="UP000033618">
    <property type="component" value="Unassembled WGS sequence"/>
</dbReference>
<gene>
    <name evidence="3" type="ORF">WM40_23355</name>
</gene>
<evidence type="ECO:0000259" key="2">
    <source>
        <dbReference type="SMART" id="SM00903"/>
    </source>
</evidence>
<keyword evidence="1" id="KW-0560">Oxidoreductase</keyword>
<dbReference type="GO" id="GO:0010181">
    <property type="term" value="F:FMN binding"/>
    <property type="evidence" value="ECO:0007669"/>
    <property type="project" value="InterPro"/>
</dbReference>
<dbReference type="SUPFAM" id="SSF50475">
    <property type="entry name" value="FMN-binding split barrel"/>
    <property type="match status" value="1"/>
</dbReference>
<evidence type="ECO:0000256" key="1">
    <source>
        <dbReference type="ARBA" id="ARBA00023002"/>
    </source>
</evidence>
<reference evidence="3 4" key="1">
    <citation type="submission" date="2015-03" db="EMBL/GenBank/DDBJ databases">
        <title>Draft Genome Sequence of Burkholderia andropogonis type strain ICMP2807, isolated from Sorghum bicolor.</title>
        <authorList>
            <person name="Lopes-Santos L."/>
            <person name="Castro D.B."/>
            <person name="Ottoboni L.M."/>
            <person name="Park D."/>
            <person name="Weirc B.S."/>
            <person name="Destefano S.A."/>
        </authorList>
    </citation>
    <scope>NUCLEOTIDE SEQUENCE [LARGE SCALE GENOMIC DNA]</scope>
    <source>
        <strain evidence="3 4">ICMP2807</strain>
    </source>
</reference>
<evidence type="ECO:0000313" key="4">
    <source>
        <dbReference type="Proteomes" id="UP000033618"/>
    </source>
</evidence>
<name>A0A0F5JVU7_9BURK</name>
<dbReference type="PANTHER" id="PTHR30466">
    <property type="entry name" value="FLAVIN REDUCTASE"/>
    <property type="match status" value="1"/>
</dbReference>
<dbReference type="PATRIC" id="fig|28092.6.peg.5486"/>
<dbReference type="STRING" id="28092.WM40_23355"/>